<evidence type="ECO:0000256" key="1">
    <source>
        <dbReference type="SAM" id="MobiDB-lite"/>
    </source>
</evidence>
<sequence length="117" mass="13637">MDQSRRPELRSLILRVRAHRREGSADRQSRPIRTAFGPQAHLFRIREPQWLFNLRRKLSRELERTVEQRLQNSQAVSTAAGTGMGVRTTTPATEVTTMARAQPERKPLQHQKQQQRT</sequence>
<dbReference type="Proteomes" id="UP000192247">
    <property type="component" value="Unassembled WGS sequence"/>
</dbReference>
<dbReference type="InParanoid" id="A0A1V9WYV5"/>
<name>A0A1V9WYV5_9ACAR</name>
<comment type="caution">
    <text evidence="2">The sequence shown here is derived from an EMBL/GenBank/DDBJ whole genome shotgun (WGS) entry which is preliminary data.</text>
</comment>
<evidence type="ECO:0000313" key="3">
    <source>
        <dbReference type="Proteomes" id="UP000192247"/>
    </source>
</evidence>
<dbReference type="EMBL" id="MNPL01032743">
    <property type="protein sequence ID" value="OQR66377.1"/>
    <property type="molecule type" value="Genomic_DNA"/>
</dbReference>
<accession>A0A1V9WYV5</accession>
<proteinExistence type="predicted"/>
<feature type="region of interest" description="Disordered" evidence="1">
    <location>
        <begin position="69"/>
        <end position="117"/>
    </location>
</feature>
<protein>
    <submittedName>
        <fullName evidence="2">Uncharacterized protein</fullName>
    </submittedName>
</protein>
<keyword evidence="3" id="KW-1185">Reference proteome</keyword>
<reference evidence="2 3" key="1">
    <citation type="journal article" date="2017" name="Gigascience">
        <title>Draft genome of the honey bee ectoparasitic mite, Tropilaelaps mercedesae, is shaped by the parasitic life history.</title>
        <authorList>
            <person name="Dong X."/>
            <person name="Armstrong S.D."/>
            <person name="Xia D."/>
            <person name="Makepeace B.L."/>
            <person name="Darby A.C."/>
            <person name="Kadowaki T."/>
        </authorList>
    </citation>
    <scope>NUCLEOTIDE SEQUENCE [LARGE SCALE GENOMIC DNA]</scope>
    <source>
        <strain evidence="2">Wuxi-XJTLU</strain>
    </source>
</reference>
<feature type="compositionally biased region" description="Low complexity" evidence="1">
    <location>
        <begin position="88"/>
        <end position="97"/>
    </location>
</feature>
<organism evidence="2 3">
    <name type="scientific">Tropilaelaps mercedesae</name>
    <dbReference type="NCBI Taxonomy" id="418985"/>
    <lineage>
        <taxon>Eukaryota</taxon>
        <taxon>Metazoa</taxon>
        <taxon>Ecdysozoa</taxon>
        <taxon>Arthropoda</taxon>
        <taxon>Chelicerata</taxon>
        <taxon>Arachnida</taxon>
        <taxon>Acari</taxon>
        <taxon>Parasitiformes</taxon>
        <taxon>Mesostigmata</taxon>
        <taxon>Gamasina</taxon>
        <taxon>Dermanyssoidea</taxon>
        <taxon>Laelapidae</taxon>
        <taxon>Tropilaelaps</taxon>
    </lineage>
</organism>
<gene>
    <name evidence="2" type="ORF">BIW11_14200</name>
</gene>
<feature type="compositionally biased region" description="Polar residues" evidence="1">
    <location>
        <begin position="69"/>
        <end position="80"/>
    </location>
</feature>
<evidence type="ECO:0000313" key="2">
    <source>
        <dbReference type="EMBL" id="OQR66377.1"/>
    </source>
</evidence>
<dbReference type="AlphaFoldDB" id="A0A1V9WYV5"/>